<gene>
    <name evidence="3" type="ORF">H8Q88_17030</name>
</gene>
<dbReference type="AlphaFoldDB" id="A0A9X0RAA2"/>
<organism evidence="3 4">
    <name type="scientific">Vibrio metschnikovii</name>
    <dbReference type="NCBI Taxonomy" id="28172"/>
    <lineage>
        <taxon>Bacteria</taxon>
        <taxon>Pseudomonadati</taxon>
        <taxon>Pseudomonadota</taxon>
        <taxon>Gammaproteobacteria</taxon>
        <taxon>Vibrionales</taxon>
        <taxon>Vibrionaceae</taxon>
        <taxon>Vibrio</taxon>
    </lineage>
</organism>
<reference evidence="3" key="1">
    <citation type="submission" date="2020-08" db="EMBL/GenBank/DDBJ databases">
        <title>Genome Sequencing and Pan-Genome Analysis of Migratory bird Vibrio Strains, Inner Mongolia.</title>
        <authorList>
            <person name="Zheng L."/>
        </authorList>
    </citation>
    <scope>NUCLEOTIDE SEQUENCE</scope>
    <source>
        <strain evidence="3">M13F</strain>
    </source>
</reference>
<comment type="caution">
    <text evidence="3">The sequence shown here is derived from an EMBL/GenBank/DDBJ whole genome shotgun (WGS) entry which is preliminary data.</text>
</comment>
<dbReference type="Proteomes" id="UP000615796">
    <property type="component" value="Unassembled WGS sequence"/>
</dbReference>
<dbReference type="InterPro" id="IPR025392">
    <property type="entry name" value="DUF4124"/>
</dbReference>
<dbReference type="EMBL" id="JACRUP010000016">
    <property type="protein sequence ID" value="MBC5852607.1"/>
    <property type="molecule type" value="Genomic_DNA"/>
</dbReference>
<keyword evidence="4" id="KW-1185">Reference proteome</keyword>
<protein>
    <submittedName>
        <fullName evidence="3">DUF4124 domain-containing protein</fullName>
    </submittedName>
</protein>
<keyword evidence="1" id="KW-0732">Signal</keyword>
<dbReference type="RefSeq" id="WP_187026931.1">
    <property type="nucleotide sequence ID" value="NZ_CAWQLT010000045.1"/>
</dbReference>
<feature type="chain" id="PRO_5040779860" evidence="1">
    <location>
        <begin position="23"/>
        <end position="181"/>
    </location>
</feature>
<feature type="domain" description="DUF4124" evidence="2">
    <location>
        <begin position="15"/>
        <end position="61"/>
    </location>
</feature>
<name>A0A9X0RAA2_VIBME</name>
<evidence type="ECO:0000259" key="2">
    <source>
        <dbReference type="Pfam" id="PF13511"/>
    </source>
</evidence>
<feature type="signal peptide" evidence="1">
    <location>
        <begin position="1"/>
        <end position="22"/>
    </location>
</feature>
<dbReference type="Pfam" id="PF13511">
    <property type="entry name" value="DUF4124"/>
    <property type="match status" value="1"/>
</dbReference>
<evidence type="ECO:0000256" key="1">
    <source>
        <dbReference type="SAM" id="SignalP"/>
    </source>
</evidence>
<accession>A0A9X0RAA2</accession>
<sequence length="181" mass="20319">MNPIVIVCLLIYSVLLPITSHAQTVYVWEDEHGIVHFSDFAQSPHAQLITLSVDDHPAPEPQFSEAIPIDETLPSKTSQPSSSQLPALALQIISPLDQQTIRDNQGRIKVVVELSRPLTTHQYLQLMLNNQAYGAPNTQNYWELKNIDRGEHRLMIQAIENGKVIASTNSVTVYLHRAARH</sequence>
<evidence type="ECO:0000313" key="3">
    <source>
        <dbReference type="EMBL" id="MBC5852607.1"/>
    </source>
</evidence>
<proteinExistence type="predicted"/>
<evidence type="ECO:0000313" key="4">
    <source>
        <dbReference type="Proteomes" id="UP000615796"/>
    </source>
</evidence>